<keyword evidence="2" id="KW-1185">Reference proteome</keyword>
<dbReference type="AlphaFoldDB" id="A0A8J9UCV0"/>
<gene>
    <name evidence="1" type="ORF">BINO364_LOCUS4583</name>
</gene>
<sequence length="80" mass="8634">MTGGLCDMYVNVALNLVKLLVIVRLHYERAARAARAAAGRGLRARYERSLAASVECSRARGDARAAGAALFPKMHVNAYT</sequence>
<reference evidence="1" key="1">
    <citation type="submission" date="2021-12" db="EMBL/GenBank/DDBJ databases">
        <authorList>
            <person name="Martin H S."/>
        </authorList>
    </citation>
    <scope>NUCLEOTIDE SEQUENCE</scope>
</reference>
<evidence type="ECO:0000313" key="1">
    <source>
        <dbReference type="EMBL" id="CAH0718041.1"/>
    </source>
</evidence>
<accession>A0A8J9UCV0</accession>
<name>A0A8J9UCV0_9NEOP</name>
<evidence type="ECO:0000313" key="2">
    <source>
        <dbReference type="Proteomes" id="UP000838878"/>
    </source>
</evidence>
<protein>
    <submittedName>
        <fullName evidence="1">Uncharacterized protein</fullName>
    </submittedName>
</protein>
<organism evidence="1 2">
    <name type="scientific">Brenthis ino</name>
    <name type="common">lesser marbled fritillary</name>
    <dbReference type="NCBI Taxonomy" id="405034"/>
    <lineage>
        <taxon>Eukaryota</taxon>
        <taxon>Metazoa</taxon>
        <taxon>Ecdysozoa</taxon>
        <taxon>Arthropoda</taxon>
        <taxon>Hexapoda</taxon>
        <taxon>Insecta</taxon>
        <taxon>Pterygota</taxon>
        <taxon>Neoptera</taxon>
        <taxon>Endopterygota</taxon>
        <taxon>Lepidoptera</taxon>
        <taxon>Glossata</taxon>
        <taxon>Ditrysia</taxon>
        <taxon>Papilionoidea</taxon>
        <taxon>Nymphalidae</taxon>
        <taxon>Heliconiinae</taxon>
        <taxon>Argynnini</taxon>
        <taxon>Brenthis</taxon>
    </lineage>
</organism>
<feature type="non-terminal residue" evidence="1">
    <location>
        <position position="80"/>
    </location>
</feature>
<dbReference type="EMBL" id="OV170232">
    <property type="protein sequence ID" value="CAH0718041.1"/>
    <property type="molecule type" value="Genomic_DNA"/>
</dbReference>
<proteinExistence type="predicted"/>
<dbReference type="Proteomes" id="UP000838878">
    <property type="component" value="Chromosome 12"/>
</dbReference>